<organism evidence="1 2">
    <name type="scientific">Vararia minispora EC-137</name>
    <dbReference type="NCBI Taxonomy" id="1314806"/>
    <lineage>
        <taxon>Eukaryota</taxon>
        <taxon>Fungi</taxon>
        <taxon>Dikarya</taxon>
        <taxon>Basidiomycota</taxon>
        <taxon>Agaricomycotina</taxon>
        <taxon>Agaricomycetes</taxon>
        <taxon>Russulales</taxon>
        <taxon>Lachnocladiaceae</taxon>
        <taxon>Vararia</taxon>
    </lineage>
</organism>
<protein>
    <submittedName>
        <fullName evidence="1">Uncharacterized protein</fullName>
    </submittedName>
</protein>
<accession>A0ACB8QPE8</accession>
<reference evidence="1" key="1">
    <citation type="submission" date="2021-02" db="EMBL/GenBank/DDBJ databases">
        <authorList>
            <consortium name="DOE Joint Genome Institute"/>
            <person name="Ahrendt S."/>
            <person name="Looney B.P."/>
            <person name="Miyauchi S."/>
            <person name="Morin E."/>
            <person name="Drula E."/>
            <person name="Courty P.E."/>
            <person name="Chicoki N."/>
            <person name="Fauchery L."/>
            <person name="Kohler A."/>
            <person name="Kuo A."/>
            <person name="Labutti K."/>
            <person name="Pangilinan J."/>
            <person name="Lipzen A."/>
            <person name="Riley R."/>
            <person name="Andreopoulos W."/>
            <person name="He G."/>
            <person name="Johnson J."/>
            <person name="Barry K.W."/>
            <person name="Grigoriev I.V."/>
            <person name="Nagy L."/>
            <person name="Hibbett D."/>
            <person name="Henrissat B."/>
            <person name="Matheny P.B."/>
            <person name="Labbe J."/>
            <person name="Martin F."/>
        </authorList>
    </citation>
    <scope>NUCLEOTIDE SEQUENCE</scope>
    <source>
        <strain evidence="1">EC-137</strain>
    </source>
</reference>
<dbReference type="Proteomes" id="UP000814128">
    <property type="component" value="Unassembled WGS sequence"/>
</dbReference>
<name>A0ACB8QPE8_9AGAM</name>
<gene>
    <name evidence="1" type="ORF">K488DRAFT_84763</name>
</gene>
<comment type="caution">
    <text evidence="1">The sequence shown here is derived from an EMBL/GenBank/DDBJ whole genome shotgun (WGS) entry which is preliminary data.</text>
</comment>
<sequence length="451" mass="50055">MHIPRKARQISVSSPSSVPVPAAQEQTVRAIARIPDEIWVMSFKYLLPQEPPFSKPLDPLDWSSSTLTAMNGPNLNRHSVNAMRTLYSISLTSKSLHGPAMEVLYTIVFLRTEADATRLLRTLLAKPDLGQHTRHLVTAPLISLSPSYTEIVRYTPFLSSLSLRAQHPVKFHATQRRWLSCLATAIKASCAQSLYKIWLLGSWFLLGTELCNIMNSAPQLRSLITEGFLFEDGKVAPRLPSLEHLSFLRIGFGSSRSDIWPANTPAFPALTHLYIDIAQWVHEHTRYAALVARQGPITTAVTLNFCESAKRATESDIAALWNFLPNVTHIHCIIKCSSLEICSMQLRYAATFSNAAHLTLDCVDPPGIEAASHNKTQALVAIMRILLLVRFLSSSTSVRTLRLTHPNLVHWLQSVVAKALQTIGNQSSTGLERFRVEGPTGEALLIILESC</sequence>
<evidence type="ECO:0000313" key="1">
    <source>
        <dbReference type="EMBL" id="KAI0033565.1"/>
    </source>
</evidence>
<dbReference type="EMBL" id="MU273516">
    <property type="protein sequence ID" value="KAI0033565.1"/>
    <property type="molecule type" value="Genomic_DNA"/>
</dbReference>
<keyword evidence="2" id="KW-1185">Reference proteome</keyword>
<evidence type="ECO:0000313" key="2">
    <source>
        <dbReference type="Proteomes" id="UP000814128"/>
    </source>
</evidence>
<reference evidence="1" key="2">
    <citation type="journal article" date="2022" name="New Phytol.">
        <title>Evolutionary transition to the ectomycorrhizal habit in the genomes of a hyperdiverse lineage of mushroom-forming fungi.</title>
        <authorList>
            <person name="Looney B."/>
            <person name="Miyauchi S."/>
            <person name="Morin E."/>
            <person name="Drula E."/>
            <person name="Courty P.E."/>
            <person name="Kohler A."/>
            <person name="Kuo A."/>
            <person name="LaButti K."/>
            <person name="Pangilinan J."/>
            <person name="Lipzen A."/>
            <person name="Riley R."/>
            <person name="Andreopoulos W."/>
            <person name="He G."/>
            <person name="Johnson J."/>
            <person name="Nolan M."/>
            <person name="Tritt A."/>
            <person name="Barry K.W."/>
            <person name="Grigoriev I.V."/>
            <person name="Nagy L.G."/>
            <person name="Hibbett D."/>
            <person name="Henrissat B."/>
            <person name="Matheny P.B."/>
            <person name="Labbe J."/>
            <person name="Martin F.M."/>
        </authorList>
    </citation>
    <scope>NUCLEOTIDE SEQUENCE</scope>
    <source>
        <strain evidence="1">EC-137</strain>
    </source>
</reference>
<proteinExistence type="predicted"/>